<dbReference type="EMBL" id="HBIN01002548">
    <property type="protein sequence ID" value="CAE0431354.1"/>
    <property type="molecule type" value="Transcribed_RNA"/>
</dbReference>
<dbReference type="InterPro" id="IPR001680">
    <property type="entry name" value="WD40_rpt"/>
</dbReference>
<dbReference type="PROSITE" id="PS00678">
    <property type="entry name" value="WD_REPEATS_1"/>
    <property type="match status" value="1"/>
</dbReference>
<dbReference type="PANTHER" id="PTHR22847:SF637">
    <property type="entry name" value="WD REPEAT DOMAIN 5B"/>
    <property type="match status" value="1"/>
</dbReference>
<dbReference type="PANTHER" id="PTHR22847">
    <property type="entry name" value="WD40 REPEAT PROTEIN"/>
    <property type="match status" value="1"/>
</dbReference>
<dbReference type="Pfam" id="PF00400">
    <property type="entry name" value="WD40"/>
    <property type="match status" value="1"/>
</dbReference>
<protein>
    <recommendedName>
        <fullName evidence="5">F-box domain-containing protein</fullName>
    </recommendedName>
</protein>
<dbReference type="InterPro" id="IPR015943">
    <property type="entry name" value="WD40/YVTN_repeat-like_dom_sf"/>
</dbReference>
<evidence type="ECO:0000259" key="5">
    <source>
        <dbReference type="Pfam" id="PF12937"/>
    </source>
</evidence>
<dbReference type="GO" id="GO:1990234">
    <property type="term" value="C:transferase complex"/>
    <property type="evidence" value="ECO:0007669"/>
    <property type="project" value="UniProtKB-ARBA"/>
</dbReference>
<evidence type="ECO:0000256" key="4">
    <source>
        <dbReference type="SAM" id="MobiDB-lite"/>
    </source>
</evidence>
<feature type="compositionally biased region" description="Low complexity" evidence="4">
    <location>
        <begin position="355"/>
        <end position="374"/>
    </location>
</feature>
<feature type="region of interest" description="Disordered" evidence="4">
    <location>
        <begin position="766"/>
        <end position="790"/>
    </location>
</feature>
<dbReference type="Pfam" id="PF12937">
    <property type="entry name" value="F-box-like"/>
    <property type="match status" value="1"/>
</dbReference>
<evidence type="ECO:0000313" key="6">
    <source>
        <dbReference type="EMBL" id="CAE0431354.1"/>
    </source>
</evidence>
<accession>A0A7S3PD82</accession>
<feature type="region of interest" description="Disordered" evidence="4">
    <location>
        <begin position="261"/>
        <end position="374"/>
    </location>
</feature>
<dbReference type="PROSITE" id="PS50082">
    <property type="entry name" value="WD_REPEATS_2"/>
    <property type="match status" value="1"/>
</dbReference>
<organism evidence="6">
    <name type="scientific">Aplanochytrium stocchinoi</name>
    <dbReference type="NCBI Taxonomy" id="215587"/>
    <lineage>
        <taxon>Eukaryota</taxon>
        <taxon>Sar</taxon>
        <taxon>Stramenopiles</taxon>
        <taxon>Bigyra</taxon>
        <taxon>Labyrinthulomycetes</taxon>
        <taxon>Thraustochytrida</taxon>
        <taxon>Thraustochytriidae</taxon>
        <taxon>Aplanochytrium</taxon>
    </lineage>
</organism>
<dbReference type="InterPro" id="IPR036047">
    <property type="entry name" value="F-box-like_dom_sf"/>
</dbReference>
<name>A0A7S3PD82_9STRA</name>
<dbReference type="Gene3D" id="2.130.10.10">
    <property type="entry name" value="YVTN repeat-like/Quinoprotein amine dehydrogenase"/>
    <property type="match status" value="2"/>
</dbReference>
<keyword evidence="1 3" id="KW-0853">WD repeat</keyword>
<gene>
    <name evidence="6" type="ORF">ASTO00021_LOCUS1691</name>
</gene>
<dbReference type="PROSITE" id="PS50294">
    <property type="entry name" value="WD_REPEATS_REGION"/>
    <property type="match status" value="1"/>
</dbReference>
<feature type="compositionally biased region" description="Basic and acidic residues" evidence="4">
    <location>
        <begin position="265"/>
        <end position="274"/>
    </location>
</feature>
<feature type="compositionally biased region" description="Polar residues" evidence="4">
    <location>
        <begin position="275"/>
        <end position="290"/>
    </location>
</feature>
<proteinExistence type="predicted"/>
<feature type="compositionally biased region" description="Basic residues" evidence="4">
    <location>
        <begin position="390"/>
        <end position="405"/>
    </location>
</feature>
<sequence length="814" mass="90705">MTKQLEGKKQCYSYLNDRFVPVPGIQLIFSYFDRTDLLAASSVSKCLRRYALDNRVWKFQYYKTYKKKLEEPELKPNFLGLESNAYHRAYVKEVLAKKIRKVGNFVCLASGNVVHRGCRDSCSVQGLYHLECSEFVYLASVFADGRIAVYRLVDGNAVHVHDTQEEARSLMAEYTLDEKRTDLGSAHKNKLFTFKIQPHAYEGSGFDLWSSPANANTSTFVSVESSDVETLESGSITVASPIKDSLLQLSISPIYAGQGINNPLLDRKPLRDRGSQNMTVVTSSPSTMNNPKMKRGKVIGKKTASSEAVAIPIRNSNSSSRKNMGRRAARAERRRTMDSIPMSPELSSDSECDSRSQSSRSSYQGESSSVLSGSISSSIESDCSFEKLRRKSKGVNGKGRKRNSQGKREHKESGTKAKNLFTCRIDAKCIAGLVSYKYILNVFCVRIPTEEVVDADCGQVQSAQNMLRVPTWARREVDSRITCVSFVKTTGETFLKLVDAAHRKHLEVSDGHKDGDAILILATGHENGTVALWNDKLEFSHFVRTARHIPITAIHLENMFLVTGDGKGLIQTWEPSNSRKLGSMNHQNSSVFKLVVLENVIVGGFVDGIVCVWRRTGQLLTKFVVQNQSSGPFCMNVMMPIIEASEEEKWIIRIATGGKDKLVKVWKVDCRPSRLVVESRSFKGHTDEIHDIHIDGHRLVSCSKDGTIKAWEVEHPVGKLLRTFKSKGKSGKCPVVAQVVLPNSVIGGRSDGSIFAFDFATRQTSTETNDAAHRSKTRNRAVAGRRQSKKAHALRPQVIVGRDSYMDILYDGEF</sequence>
<dbReference type="SMART" id="SM00320">
    <property type="entry name" value="WD40"/>
    <property type="match status" value="3"/>
</dbReference>
<dbReference type="InterPro" id="IPR019775">
    <property type="entry name" value="WD40_repeat_CS"/>
</dbReference>
<dbReference type="SUPFAM" id="SSF50978">
    <property type="entry name" value="WD40 repeat-like"/>
    <property type="match status" value="1"/>
</dbReference>
<reference evidence="6" key="1">
    <citation type="submission" date="2021-01" db="EMBL/GenBank/DDBJ databases">
        <authorList>
            <person name="Corre E."/>
            <person name="Pelletier E."/>
            <person name="Niang G."/>
            <person name="Scheremetjew M."/>
            <person name="Finn R."/>
            <person name="Kale V."/>
            <person name="Holt S."/>
            <person name="Cochrane G."/>
            <person name="Meng A."/>
            <person name="Brown T."/>
            <person name="Cohen L."/>
        </authorList>
    </citation>
    <scope>NUCLEOTIDE SEQUENCE</scope>
    <source>
        <strain evidence="6">GSBS06</strain>
    </source>
</reference>
<evidence type="ECO:0000256" key="3">
    <source>
        <dbReference type="PROSITE-ProRule" id="PRU00221"/>
    </source>
</evidence>
<feature type="domain" description="F-box" evidence="5">
    <location>
        <begin position="25"/>
        <end position="61"/>
    </location>
</feature>
<keyword evidence="2" id="KW-0677">Repeat</keyword>
<dbReference type="SUPFAM" id="SSF81383">
    <property type="entry name" value="F-box domain"/>
    <property type="match status" value="1"/>
</dbReference>
<feature type="repeat" description="WD" evidence="3">
    <location>
        <begin position="682"/>
        <end position="714"/>
    </location>
</feature>
<feature type="region of interest" description="Disordered" evidence="4">
    <location>
        <begin position="390"/>
        <end position="413"/>
    </location>
</feature>
<evidence type="ECO:0000256" key="2">
    <source>
        <dbReference type="ARBA" id="ARBA00022737"/>
    </source>
</evidence>
<dbReference type="AlphaFoldDB" id="A0A7S3PD82"/>
<dbReference type="InterPro" id="IPR001810">
    <property type="entry name" value="F-box_dom"/>
</dbReference>
<evidence type="ECO:0000256" key="1">
    <source>
        <dbReference type="ARBA" id="ARBA00022574"/>
    </source>
</evidence>
<dbReference type="InterPro" id="IPR036322">
    <property type="entry name" value="WD40_repeat_dom_sf"/>
</dbReference>